<evidence type="ECO:0000313" key="10">
    <source>
        <dbReference type="Proteomes" id="UP001595798"/>
    </source>
</evidence>
<comment type="subcellular location">
    <subcellularLocation>
        <location evidence="1">Cell outer membrane</location>
        <topology evidence="1">Lipid-anchor</topology>
    </subcellularLocation>
</comment>
<protein>
    <submittedName>
        <fullName evidence="9">Lipoprotein</fullName>
    </submittedName>
</protein>
<dbReference type="InterPro" id="IPR032831">
    <property type="entry name" value="LptM_cons"/>
</dbReference>
<feature type="signal peptide" evidence="8">
    <location>
        <begin position="1"/>
        <end position="17"/>
    </location>
</feature>
<comment type="caution">
    <text evidence="9">The sequence shown here is derived from an EMBL/GenBank/DDBJ whole genome shotgun (WGS) entry which is preliminary data.</text>
</comment>
<evidence type="ECO:0000256" key="4">
    <source>
        <dbReference type="ARBA" id="ARBA00023139"/>
    </source>
</evidence>
<dbReference type="RefSeq" id="WP_379889504.1">
    <property type="nucleotide sequence ID" value="NZ_JBHSDI010000060.1"/>
</dbReference>
<evidence type="ECO:0000256" key="5">
    <source>
        <dbReference type="ARBA" id="ARBA00023237"/>
    </source>
</evidence>
<proteinExistence type="predicted"/>
<evidence type="ECO:0000256" key="2">
    <source>
        <dbReference type="ARBA" id="ARBA00022729"/>
    </source>
</evidence>
<accession>A0ABV8QP74</accession>
<gene>
    <name evidence="9" type="ORF">ACFOZ5_16990</name>
</gene>
<evidence type="ECO:0000256" key="7">
    <source>
        <dbReference type="SAM" id="MobiDB-lite"/>
    </source>
</evidence>
<sequence>MRTAICLAVLVMMSVLAVGCGQKGPLERPQETDTAVSPADDDARTASE</sequence>
<organism evidence="9 10">
    <name type="scientific">Marinobacter lacisalsi</name>
    <dbReference type="NCBI Taxonomy" id="475979"/>
    <lineage>
        <taxon>Bacteria</taxon>
        <taxon>Pseudomonadati</taxon>
        <taxon>Pseudomonadota</taxon>
        <taxon>Gammaproteobacteria</taxon>
        <taxon>Pseudomonadales</taxon>
        <taxon>Marinobacteraceae</taxon>
        <taxon>Marinobacter</taxon>
    </lineage>
</organism>
<name>A0ABV8QP74_9GAMM</name>
<keyword evidence="6 9" id="KW-0449">Lipoprotein</keyword>
<dbReference type="NCBIfam" id="NF047847">
    <property type="entry name" value="SS_mature_LptM"/>
    <property type="match status" value="1"/>
</dbReference>
<evidence type="ECO:0000256" key="1">
    <source>
        <dbReference type="ARBA" id="ARBA00004459"/>
    </source>
</evidence>
<feature type="region of interest" description="Disordered" evidence="7">
    <location>
        <begin position="21"/>
        <end position="48"/>
    </location>
</feature>
<evidence type="ECO:0000256" key="8">
    <source>
        <dbReference type="SAM" id="SignalP"/>
    </source>
</evidence>
<feature type="chain" id="PRO_5045966763" evidence="8">
    <location>
        <begin position="18"/>
        <end position="48"/>
    </location>
</feature>
<evidence type="ECO:0000256" key="3">
    <source>
        <dbReference type="ARBA" id="ARBA00023136"/>
    </source>
</evidence>
<dbReference type="EMBL" id="JBHSDI010000060">
    <property type="protein sequence ID" value="MFC4260714.1"/>
    <property type="molecule type" value="Genomic_DNA"/>
</dbReference>
<keyword evidence="5" id="KW-0998">Cell outer membrane</keyword>
<keyword evidence="4" id="KW-0564">Palmitate</keyword>
<evidence type="ECO:0000256" key="6">
    <source>
        <dbReference type="ARBA" id="ARBA00023288"/>
    </source>
</evidence>
<keyword evidence="2 8" id="KW-0732">Signal</keyword>
<dbReference type="Proteomes" id="UP001595798">
    <property type="component" value="Unassembled WGS sequence"/>
</dbReference>
<reference evidence="10" key="1">
    <citation type="journal article" date="2019" name="Int. J. Syst. Evol. Microbiol.">
        <title>The Global Catalogue of Microorganisms (GCM) 10K type strain sequencing project: providing services to taxonomists for standard genome sequencing and annotation.</title>
        <authorList>
            <consortium name="The Broad Institute Genomics Platform"/>
            <consortium name="The Broad Institute Genome Sequencing Center for Infectious Disease"/>
            <person name="Wu L."/>
            <person name="Ma J."/>
        </authorList>
    </citation>
    <scope>NUCLEOTIDE SEQUENCE [LARGE SCALE GENOMIC DNA]</scope>
    <source>
        <strain evidence="10">CECT 7297</strain>
    </source>
</reference>
<dbReference type="PROSITE" id="PS51257">
    <property type="entry name" value="PROKAR_LIPOPROTEIN"/>
    <property type="match status" value="1"/>
</dbReference>
<evidence type="ECO:0000313" key="9">
    <source>
        <dbReference type="EMBL" id="MFC4260714.1"/>
    </source>
</evidence>
<keyword evidence="10" id="KW-1185">Reference proteome</keyword>
<keyword evidence="3" id="KW-0472">Membrane</keyword>